<dbReference type="PIRSF" id="PIRSF000423">
    <property type="entry name" value="ArgA"/>
    <property type="match status" value="1"/>
</dbReference>
<dbReference type="EC" id="2.3.1.1" evidence="8"/>
<dbReference type="GO" id="GO:0004042">
    <property type="term" value="F:L-glutamate N-acetyltransferase activity"/>
    <property type="evidence" value="ECO:0007669"/>
    <property type="project" value="UniProtKB-UniRule"/>
</dbReference>
<evidence type="ECO:0000313" key="11">
    <source>
        <dbReference type="Proteomes" id="UP001320119"/>
    </source>
</evidence>
<sequence length="444" mass="49255">MPETSPQDIQWFRHSAPYIHAHRGKTFVLMLPGDCISQPNLGNVIADIALLDSLGIKLVIVHGARSQIDSKLSEHDETSLMHHGLRVTRKEDMPKVLETIGATRLQLEASFSHGLPDSPMYGAKIKVRGGNFVTAKPLGVIDGVDLQHTGKVRSVDTQGIQRILADGGIVLLSPLGYSATGEIFNLNFADVAVHTALELKADKLIALNDDGPIRDENDQIYRELTLLKSEKFLLRQKAASNSNNTYFSLKACHKACDGGISRAHVISSNEDGALLKELFTRDGSGTMVYRDSYETIRRARIDDVMGILNLIAPLEHEGILVKRSRELLEREIHCFTVMEKDGVVIACAALYPFSDQESGELACMAVHPDYRRDGKAAKLLTHIERQALKLEIKKLFVLTTQTAHWFIEQGFVETLTSSLPVERAALYNYQRKSKVFVKSLSSKS</sequence>
<dbReference type="InterPro" id="IPR001048">
    <property type="entry name" value="Asp/Glu/Uridylate_kinase"/>
</dbReference>
<dbReference type="GO" id="GO:0005737">
    <property type="term" value="C:cytoplasm"/>
    <property type="evidence" value="ECO:0007669"/>
    <property type="project" value="UniProtKB-SubCell"/>
</dbReference>
<reference evidence="10 11" key="1">
    <citation type="journal article" date="2022" name="IScience">
        <title>An ultrasensitive nanofiber-based assay for enzymatic hydrolysis and deep-sea microbial degradation of cellulose.</title>
        <authorList>
            <person name="Tsudome M."/>
            <person name="Tachioka M."/>
            <person name="Miyazaki M."/>
            <person name="Uchimura K."/>
            <person name="Tsuda M."/>
            <person name="Takaki Y."/>
            <person name="Deguchi S."/>
        </authorList>
    </citation>
    <scope>NUCLEOTIDE SEQUENCE [LARGE SCALE GENOMIC DNA]</scope>
    <source>
        <strain evidence="10 11">GE09</strain>
    </source>
</reference>
<evidence type="ECO:0000256" key="1">
    <source>
        <dbReference type="ARBA" id="ARBA00004925"/>
    </source>
</evidence>
<dbReference type="NCBIfam" id="TIGR01890">
    <property type="entry name" value="N-Ac-Glu-synth"/>
    <property type="match status" value="1"/>
</dbReference>
<dbReference type="InterPro" id="IPR010167">
    <property type="entry name" value="NH2A_AcTrfase"/>
</dbReference>
<dbReference type="KEGG" id="marq:MARGE09_P0312"/>
<dbReference type="InterPro" id="IPR016181">
    <property type="entry name" value="Acyl_CoA_acyltransferase"/>
</dbReference>
<dbReference type="SUPFAM" id="SSF55729">
    <property type="entry name" value="Acyl-CoA N-acyltransferases (Nat)"/>
    <property type="match status" value="1"/>
</dbReference>
<comment type="similarity">
    <text evidence="2 8">Belongs to the acetyltransferase family. ArgA subfamily.</text>
</comment>
<dbReference type="CDD" id="cd04237">
    <property type="entry name" value="AAK_NAGS-ABP"/>
    <property type="match status" value="1"/>
</dbReference>
<keyword evidence="5 8" id="KW-0808">Transferase</keyword>
<organism evidence="10 11">
    <name type="scientific">Marinagarivorans cellulosilyticus</name>
    <dbReference type="NCBI Taxonomy" id="2721545"/>
    <lineage>
        <taxon>Bacteria</taxon>
        <taxon>Pseudomonadati</taxon>
        <taxon>Pseudomonadota</taxon>
        <taxon>Gammaproteobacteria</taxon>
        <taxon>Cellvibrionales</taxon>
        <taxon>Cellvibrionaceae</taxon>
        <taxon>Marinagarivorans</taxon>
    </lineage>
</organism>
<evidence type="ECO:0000256" key="8">
    <source>
        <dbReference type="HAMAP-Rule" id="MF_01105"/>
    </source>
</evidence>
<comment type="subcellular location">
    <subcellularLocation>
        <location evidence="8">Cytoplasm</location>
    </subcellularLocation>
</comment>
<protein>
    <recommendedName>
        <fullName evidence="8">Amino-acid acetyltransferase</fullName>
        <ecNumber evidence="8">2.3.1.1</ecNumber>
    </recommendedName>
    <alternativeName>
        <fullName evidence="8">N-acetylglutamate synthase</fullName>
        <shortName evidence="8">AGS</shortName>
        <shortName evidence="8">NAGS</shortName>
    </alternativeName>
</protein>
<dbReference type="GO" id="GO:0006526">
    <property type="term" value="P:L-arginine biosynthetic process"/>
    <property type="evidence" value="ECO:0007669"/>
    <property type="project" value="UniProtKB-UniRule"/>
</dbReference>
<evidence type="ECO:0000256" key="7">
    <source>
        <dbReference type="ARBA" id="ARBA00048372"/>
    </source>
</evidence>
<comment type="pathway">
    <text evidence="1 8">Amino-acid biosynthesis; L-arginine biosynthesis; N(2)-acetyl-L-ornithine from L-glutamate: step 1/4.</text>
</comment>
<dbReference type="InterPro" id="IPR036393">
    <property type="entry name" value="AceGlu_kinase-like_sf"/>
</dbReference>
<evidence type="ECO:0000256" key="6">
    <source>
        <dbReference type="ARBA" id="ARBA00023315"/>
    </source>
</evidence>
<name>A0AAN1WEH0_9GAMM</name>
<keyword evidence="3 8" id="KW-0055">Arginine biosynthesis</keyword>
<dbReference type="InterPro" id="IPR033719">
    <property type="entry name" value="NAGS_kin"/>
</dbReference>
<dbReference type="Pfam" id="PF00583">
    <property type="entry name" value="Acetyltransf_1"/>
    <property type="match status" value="1"/>
</dbReference>
<evidence type="ECO:0000256" key="2">
    <source>
        <dbReference type="ARBA" id="ARBA00009145"/>
    </source>
</evidence>
<evidence type="ECO:0000256" key="3">
    <source>
        <dbReference type="ARBA" id="ARBA00022571"/>
    </source>
</evidence>
<gene>
    <name evidence="8" type="primary">argA</name>
    <name evidence="10" type="ORF">MARGE09_P0312</name>
</gene>
<proteinExistence type="inferred from homology"/>
<dbReference type="Gene3D" id="3.40.630.30">
    <property type="match status" value="1"/>
</dbReference>
<dbReference type="InterPro" id="IPR000182">
    <property type="entry name" value="GNAT_dom"/>
</dbReference>
<evidence type="ECO:0000256" key="5">
    <source>
        <dbReference type="ARBA" id="ARBA00022679"/>
    </source>
</evidence>
<dbReference type="Pfam" id="PF00696">
    <property type="entry name" value="AA_kinase"/>
    <property type="match status" value="1"/>
</dbReference>
<evidence type="ECO:0000256" key="4">
    <source>
        <dbReference type="ARBA" id="ARBA00022605"/>
    </source>
</evidence>
<accession>A0AAN1WEH0</accession>
<dbReference type="PROSITE" id="PS51186">
    <property type="entry name" value="GNAT"/>
    <property type="match status" value="1"/>
</dbReference>
<evidence type="ECO:0000259" key="9">
    <source>
        <dbReference type="PROSITE" id="PS51186"/>
    </source>
</evidence>
<dbReference type="Proteomes" id="UP001320119">
    <property type="component" value="Chromosome"/>
</dbReference>
<comment type="catalytic activity">
    <reaction evidence="7 8">
        <text>L-glutamate + acetyl-CoA = N-acetyl-L-glutamate + CoA + H(+)</text>
        <dbReference type="Rhea" id="RHEA:24292"/>
        <dbReference type="ChEBI" id="CHEBI:15378"/>
        <dbReference type="ChEBI" id="CHEBI:29985"/>
        <dbReference type="ChEBI" id="CHEBI:44337"/>
        <dbReference type="ChEBI" id="CHEBI:57287"/>
        <dbReference type="ChEBI" id="CHEBI:57288"/>
        <dbReference type="EC" id="2.3.1.1"/>
    </reaction>
</comment>
<dbReference type="SUPFAM" id="SSF53633">
    <property type="entry name" value="Carbamate kinase-like"/>
    <property type="match status" value="1"/>
</dbReference>
<feature type="domain" description="N-acetyltransferase" evidence="9">
    <location>
        <begin position="294"/>
        <end position="433"/>
    </location>
</feature>
<dbReference type="Gene3D" id="3.40.1160.10">
    <property type="entry name" value="Acetylglutamate kinase-like"/>
    <property type="match status" value="1"/>
</dbReference>
<dbReference type="PANTHER" id="PTHR30602">
    <property type="entry name" value="AMINO-ACID ACETYLTRANSFERASE"/>
    <property type="match status" value="1"/>
</dbReference>
<dbReference type="RefSeq" id="WP_236985622.1">
    <property type="nucleotide sequence ID" value="NZ_AP023086.1"/>
</dbReference>
<keyword evidence="11" id="KW-1185">Reference proteome</keyword>
<dbReference type="NCBIfam" id="NF003641">
    <property type="entry name" value="PRK05279.1"/>
    <property type="match status" value="1"/>
</dbReference>
<keyword evidence="8" id="KW-0963">Cytoplasm</keyword>
<dbReference type="CDD" id="cd04301">
    <property type="entry name" value="NAT_SF"/>
    <property type="match status" value="1"/>
</dbReference>
<dbReference type="EMBL" id="AP023086">
    <property type="protein sequence ID" value="BCD96113.1"/>
    <property type="molecule type" value="Genomic_DNA"/>
</dbReference>
<evidence type="ECO:0000313" key="10">
    <source>
        <dbReference type="EMBL" id="BCD96113.1"/>
    </source>
</evidence>
<comment type="miscellaneous">
    <text evidence="8">In bacteria which possess the bifunctional enzyme ornithine acetyltransferase/N-acetylglutamate synthase (ArgJ), ArgA fulfills an anaplerotic role.</text>
</comment>
<keyword evidence="6 8" id="KW-0012">Acyltransferase</keyword>
<dbReference type="AlphaFoldDB" id="A0AAN1WEH0"/>
<dbReference type="HAMAP" id="MF_01105">
    <property type="entry name" value="N_acetyl_glu_synth"/>
    <property type="match status" value="1"/>
</dbReference>
<keyword evidence="4 8" id="KW-0028">Amino-acid biosynthesis</keyword>
<dbReference type="PANTHER" id="PTHR30602:SF12">
    <property type="entry name" value="AMINO-ACID ACETYLTRANSFERASE NAGS1, CHLOROPLASTIC-RELATED"/>
    <property type="match status" value="1"/>
</dbReference>